<dbReference type="Pfam" id="PF04364">
    <property type="entry name" value="DNA_pol3_chi"/>
    <property type="match status" value="1"/>
</dbReference>
<evidence type="ECO:0000313" key="1">
    <source>
        <dbReference type="EMBL" id="KWT69962.1"/>
    </source>
</evidence>
<dbReference type="GO" id="GO:0032298">
    <property type="term" value="P:positive regulation of DNA-templated DNA replication initiation"/>
    <property type="evidence" value="ECO:0007669"/>
    <property type="project" value="TreeGrafter"/>
</dbReference>
<protein>
    <submittedName>
        <fullName evidence="1">DNA polymerase III chi subunit</fullName>
        <ecNumber evidence="1">2.7.7.7</ecNumber>
    </submittedName>
</protein>
<dbReference type="STRING" id="121290.APY04_1171"/>
<dbReference type="Gene3D" id="3.40.50.10110">
    <property type="entry name" value="DNA polymerase III subunit chi"/>
    <property type="match status" value="1"/>
</dbReference>
<dbReference type="GO" id="GO:0003677">
    <property type="term" value="F:DNA binding"/>
    <property type="evidence" value="ECO:0007669"/>
    <property type="project" value="InterPro"/>
</dbReference>
<keyword evidence="1" id="KW-0808">Transferase</keyword>
<dbReference type="PANTHER" id="PTHR38767">
    <property type="entry name" value="DNA POLYMERASE III SUBUNIT CHI"/>
    <property type="match status" value="1"/>
</dbReference>
<dbReference type="PANTHER" id="PTHR38767:SF1">
    <property type="entry name" value="DNA POLYMERASE III SUBUNIT CHI"/>
    <property type="match status" value="1"/>
</dbReference>
<organism evidence="1 2">
    <name type="scientific">Hyphomicrobium sulfonivorans</name>
    <dbReference type="NCBI Taxonomy" id="121290"/>
    <lineage>
        <taxon>Bacteria</taxon>
        <taxon>Pseudomonadati</taxon>
        <taxon>Pseudomonadota</taxon>
        <taxon>Alphaproteobacteria</taxon>
        <taxon>Hyphomicrobiales</taxon>
        <taxon>Hyphomicrobiaceae</taxon>
        <taxon>Hyphomicrobium</taxon>
    </lineage>
</organism>
<reference evidence="1 2" key="1">
    <citation type="submission" date="2015-10" db="EMBL/GenBank/DDBJ databases">
        <title>Transcriptomic analysis of a linuron degrading triple-species bacterial consortium.</title>
        <authorList>
            <person name="Albers P."/>
        </authorList>
    </citation>
    <scope>NUCLEOTIDE SEQUENCE [LARGE SCALE GENOMIC DNA]</scope>
    <source>
        <strain evidence="1 2">WDL6</strain>
    </source>
</reference>
<dbReference type="NCBIfam" id="NF004347">
    <property type="entry name" value="PRK05728.1-4"/>
    <property type="match status" value="1"/>
</dbReference>
<dbReference type="InterPro" id="IPR007459">
    <property type="entry name" value="DNA_pol3_chi"/>
</dbReference>
<keyword evidence="1" id="KW-0548">Nucleotidyltransferase</keyword>
<evidence type="ECO:0000313" key="2">
    <source>
        <dbReference type="Proteomes" id="UP000059074"/>
    </source>
</evidence>
<dbReference type="SUPFAM" id="SSF102400">
    <property type="entry name" value="DNA polymerase III chi subunit"/>
    <property type="match status" value="1"/>
</dbReference>
<dbReference type="GO" id="GO:0003887">
    <property type="term" value="F:DNA-directed DNA polymerase activity"/>
    <property type="evidence" value="ECO:0007669"/>
    <property type="project" value="UniProtKB-EC"/>
</dbReference>
<dbReference type="GO" id="GO:0006260">
    <property type="term" value="P:DNA replication"/>
    <property type="evidence" value="ECO:0007669"/>
    <property type="project" value="InterPro"/>
</dbReference>
<keyword evidence="2" id="KW-1185">Reference proteome</keyword>
<name>A0A109BL54_HYPSL</name>
<comment type="caution">
    <text evidence="1">The sequence shown here is derived from an EMBL/GenBank/DDBJ whole genome shotgun (WGS) entry which is preliminary data.</text>
</comment>
<sequence length="160" mass="17412">MTDQAAADKAPATEVLFYHLEQQPLEKVLPVLVEKTLERGWRAVVQAGSAERLAVIDQALWTFRDDSFVPHGTAKDGHAADQPVYLTTTGETPNGAGVRFLVDGAEAEAFSGFVRIVYMFDGNDSDAVQIARGQWKAAKGAGCPVTYWQQSSGGKWERKA</sequence>
<dbReference type="EC" id="2.7.7.7" evidence="1"/>
<dbReference type="EMBL" id="LMTR01000040">
    <property type="protein sequence ID" value="KWT69962.1"/>
    <property type="molecule type" value="Genomic_DNA"/>
</dbReference>
<dbReference type="InterPro" id="IPR036768">
    <property type="entry name" value="PolIII_chi_sf"/>
</dbReference>
<dbReference type="PATRIC" id="fig|121290.4.peg.3133"/>
<dbReference type="RefSeq" id="WP_068460575.1">
    <property type="nucleotide sequence ID" value="NZ_JAEFBX010000001.1"/>
</dbReference>
<dbReference type="AlphaFoldDB" id="A0A109BL54"/>
<dbReference type="OrthoDB" id="9795973at2"/>
<proteinExistence type="predicted"/>
<gene>
    <name evidence="1" type="ORF">APY04_1171</name>
</gene>
<accession>A0A109BL54</accession>
<dbReference type="Proteomes" id="UP000059074">
    <property type="component" value="Unassembled WGS sequence"/>
</dbReference>